<dbReference type="PROSITE" id="PS50977">
    <property type="entry name" value="HTH_TETR_2"/>
    <property type="match status" value="1"/>
</dbReference>
<feature type="DNA-binding region" description="H-T-H motif" evidence="4">
    <location>
        <begin position="51"/>
        <end position="70"/>
    </location>
</feature>
<evidence type="ECO:0000256" key="4">
    <source>
        <dbReference type="PROSITE-ProRule" id="PRU00335"/>
    </source>
</evidence>
<dbReference type="PANTHER" id="PTHR30055:SF234">
    <property type="entry name" value="HTH-TYPE TRANSCRIPTIONAL REGULATOR BETI"/>
    <property type="match status" value="1"/>
</dbReference>
<name>A0A849AH94_9MICO</name>
<dbReference type="Proteomes" id="UP000557772">
    <property type="component" value="Unassembled WGS sequence"/>
</dbReference>
<dbReference type="SUPFAM" id="SSF46689">
    <property type="entry name" value="Homeodomain-like"/>
    <property type="match status" value="1"/>
</dbReference>
<evidence type="ECO:0000256" key="1">
    <source>
        <dbReference type="ARBA" id="ARBA00023015"/>
    </source>
</evidence>
<keyword evidence="2 4" id="KW-0238">DNA-binding</keyword>
<evidence type="ECO:0000313" key="8">
    <source>
        <dbReference type="Proteomes" id="UP000557772"/>
    </source>
</evidence>
<keyword evidence="1" id="KW-0805">Transcription regulation</keyword>
<dbReference type="InterPro" id="IPR050109">
    <property type="entry name" value="HTH-type_TetR-like_transc_reg"/>
</dbReference>
<organism evidence="7 8">
    <name type="scientific">Flexivirga aerilata</name>
    <dbReference type="NCBI Taxonomy" id="1656889"/>
    <lineage>
        <taxon>Bacteria</taxon>
        <taxon>Bacillati</taxon>
        <taxon>Actinomycetota</taxon>
        <taxon>Actinomycetes</taxon>
        <taxon>Micrococcales</taxon>
        <taxon>Dermacoccaceae</taxon>
        <taxon>Flexivirga</taxon>
    </lineage>
</organism>
<feature type="region of interest" description="Disordered" evidence="5">
    <location>
        <begin position="1"/>
        <end position="30"/>
    </location>
</feature>
<dbReference type="Gene3D" id="1.10.10.60">
    <property type="entry name" value="Homeodomain-like"/>
    <property type="match status" value="1"/>
</dbReference>
<proteinExistence type="predicted"/>
<keyword evidence="8" id="KW-1185">Reference proteome</keyword>
<feature type="domain" description="HTH tetR-type" evidence="6">
    <location>
        <begin position="28"/>
        <end position="88"/>
    </location>
</feature>
<dbReference type="GO" id="GO:0003700">
    <property type="term" value="F:DNA-binding transcription factor activity"/>
    <property type="evidence" value="ECO:0007669"/>
    <property type="project" value="TreeGrafter"/>
</dbReference>
<evidence type="ECO:0000259" key="6">
    <source>
        <dbReference type="PROSITE" id="PS50977"/>
    </source>
</evidence>
<feature type="compositionally biased region" description="Basic and acidic residues" evidence="5">
    <location>
        <begin position="15"/>
        <end position="30"/>
    </location>
</feature>
<dbReference type="InterPro" id="IPR041490">
    <property type="entry name" value="KstR2_TetR_C"/>
</dbReference>
<dbReference type="SUPFAM" id="SSF48498">
    <property type="entry name" value="Tetracyclin repressor-like, C-terminal domain"/>
    <property type="match status" value="1"/>
</dbReference>
<dbReference type="PRINTS" id="PR00455">
    <property type="entry name" value="HTHTETR"/>
</dbReference>
<dbReference type="RefSeq" id="WP_171152665.1">
    <property type="nucleotide sequence ID" value="NZ_JABENB010000001.1"/>
</dbReference>
<dbReference type="AlphaFoldDB" id="A0A849AH94"/>
<sequence length="217" mass="23154">MTRAAENASGTVGESRSDAAPRRRGRPGKDHETVLREAIDLFNEQGYDATSMGDLAQRLGFTKSALYHHVPSKEHLLQAALDEALDGLSEAVASARADRSASALDRLRGAVRGSVGILVDHLPAVTLLLRVRGNSPAELAALDRRRRIDADLTALVADAAAEGGIRSDLPPDLISRLLFGMVNSLTEWVRPGGPRSADEIADALTTLAFDGLLTDRD</sequence>
<evidence type="ECO:0000256" key="2">
    <source>
        <dbReference type="ARBA" id="ARBA00023125"/>
    </source>
</evidence>
<protein>
    <submittedName>
        <fullName evidence="7">TetR/AcrR family transcriptional regulator</fullName>
    </submittedName>
</protein>
<dbReference type="EMBL" id="JABENB010000001">
    <property type="protein sequence ID" value="NNG38651.1"/>
    <property type="molecule type" value="Genomic_DNA"/>
</dbReference>
<dbReference type="InterPro" id="IPR009057">
    <property type="entry name" value="Homeodomain-like_sf"/>
</dbReference>
<reference evidence="7 8" key="1">
    <citation type="submission" date="2020-05" db="EMBL/GenBank/DDBJ databases">
        <title>Flexivirga sp. ID2601S isolated from air conditioner.</title>
        <authorList>
            <person name="Kim D.H."/>
        </authorList>
    </citation>
    <scope>NUCLEOTIDE SEQUENCE [LARGE SCALE GENOMIC DNA]</scope>
    <source>
        <strain evidence="7 8">ID2601S</strain>
    </source>
</reference>
<evidence type="ECO:0000256" key="5">
    <source>
        <dbReference type="SAM" id="MobiDB-lite"/>
    </source>
</evidence>
<dbReference type="InterPro" id="IPR001647">
    <property type="entry name" value="HTH_TetR"/>
</dbReference>
<dbReference type="InterPro" id="IPR036271">
    <property type="entry name" value="Tet_transcr_reg_TetR-rel_C_sf"/>
</dbReference>
<evidence type="ECO:0000313" key="7">
    <source>
        <dbReference type="EMBL" id="NNG38651.1"/>
    </source>
</evidence>
<gene>
    <name evidence="7" type="ORF">HJ588_05085</name>
</gene>
<dbReference type="Gene3D" id="1.10.357.10">
    <property type="entry name" value="Tetracycline Repressor, domain 2"/>
    <property type="match status" value="1"/>
</dbReference>
<dbReference type="PANTHER" id="PTHR30055">
    <property type="entry name" value="HTH-TYPE TRANSCRIPTIONAL REGULATOR RUTR"/>
    <property type="match status" value="1"/>
</dbReference>
<dbReference type="Pfam" id="PF00440">
    <property type="entry name" value="TetR_N"/>
    <property type="match status" value="1"/>
</dbReference>
<keyword evidence="3" id="KW-0804">Transcription</keyword>
<comment type="caution">
    <text evidence="7">The sequence shown here is derived from an EMBL/GenBank/DDBJ whole genome shotgun (WGS) entry which is preliminary data.</text>
</comment>
<dbReference type="Pfam" id="PF17932">
    <property type="entry name" value="TetR_C_24"/>
    <property type="match status" value="1"/>
</dbReference>
<dbReference type="GO" id="GO:0000976">
    <property type="term" value="F:transcription cis-regulatory region binding"/>
    <property type="evidence" value="ECO:0007669"/>
    <property type="project" value="TreeGrafter"/>
</dbReference>
<evidence type="ECO:0000256" key="3">
    <source>
        <dbReference type="ARBA" id="ARBA00023163"/>
    </source>
</evidence>
<accession>A0A849AH94</accession>